<evidence type="ECO:0000313" key="3">
    <source>
        <dbReference type="Proteomes" id="UP000318943"/>
    </source>
</evidence>
<sequence length="78" mass="8391">MPRAPDASRQRATAWIGTHGAPTPTIRLNATETQRFLARLDAPAGPNHALTRAMARFRIARIGPSDAAFDGVPRSTRG</sequence>
<protein>
    <submittedName>
        <fullName evidence="2">DUF1778 domain-containing protein</fullName>
    </submittedName>
</protein>
<gene>
    <name evidence="2" type="ORF">FGG12_13600</name>
</gene>
<name>A0ABY3EMB2_9BURK</name>
<organism evidence="2 3">
    <name type="scientific">Cupriavidus campinensis</name>
    <dbReference type="NCBI Taxonomy" id="151783"/>
    <lineage>
        <taxon>Bacteria</taxon>
        <taxon>Pseudomonadati</taxon>
        <taxon>Pseudomonadota</taxon>
        <taxon>Betaproteobacteria</taxon>
        <taxon>Burkholderiales</taxon>
        <taxon>Burkholderiaceae</taxon>
        <taxon>Cupriavidus</taxon>
    </lineage>
</organism>
<dbReference type="Proteomes" id="UP000318943">
    <property type="component" value="Unassembled WGS sequence"/>
</dbReference>
<dbReference type="EMBL" id="VCIZ01000007">
    <property type="protein sequence ID" value="TSP12051.1"/>
    <property type="molecule type" value="Genomic_DNA"/>
</dbReference>
<evidence type="ECO:0000256" key="1">
    <source>
        <dbReference type="ARBA" id="ARBA00022649"/>
    </source>
</evidence>
<dbReference type="InterPro" id="IPR014795">
    <property type="entry name" value="TacA_1-like"/>
</dbReference>
<keyword evidence="3" id="KW-1185">Reference proteome</keyword>
<dbReference type="Pfam" id="PF08681">
    <property type="entry name" value="TacA1"/>
    <property type="match status" value="1"/>
</dbReference>
<dbReference type="Gene3D" id="1.20.5.780">
    <property type="entry name" value="Single helix bin"/>
    <property type="match status" value="1"/>
</dbReference>
<evidence type="ECO:0000313" key="2">
    <source>
        <dbReference type="EMBL" id="TSP12051.1"/>
    </source>
</evidence>
<proteinExistence type="predicted"/>
<comment type="caution">
    <text evidence="2">The sequence shown here is derived from an EMBL/GenBank/DDBJ whole genome shotgun (WGS) entry which is preliminary data.</text>
</comment>
<accession>A0ABY3EMB2</accession>
<reference evidence="2 3" key="1">
    <citation type="submission" date="2019-05" db="EMBL/GenBank/DDBJ databases">
        <title>Whole genome sequence analysis of Cupriavidus campinensis S14E4C strain.</title>
        <authorList>
            <person name="Abbaszade G."/>
            <person name="Szabo A."/>
            <person name="Toumi M."/>
            <person name="Toth E."/>
        </authorList>
    </citation>
    <scope>NUCLEOTIDE SEQUENCE [LARGE SCALE GENOMIC DNA]</scope>
    <source>
        <strain evidence="2 3">S14E4C</strain>
    </source>
</reference>
<dbReference type="RefSeq" id="WP_144198204.1">
    <property type="nucleotide sequence ID" value="NZ_CP043441.1"/>
</dbReference>
<keyword evidence="1" id="KW-1277">Toxin-antitoxin system</keyword>